<dbReference type="InterPro" id="IPR043128">
    <property type="entry name" value="Rev_trsase/Diguanyl_cyclase"/>
</dbReference>
<dbReference type="EMBL" id="SRMF01000003">
    <property type="protein sequence ID" value="TGG93549.1"/>
    <property type="molecule type" value="Genomic_DNA"/>
</dbReference>
<dbReference type="PANTHER" id="PTHR46663">
    <property type="entry name" value="DIGUANYLATE CYCLASE DGCT-RELATED"/>
    <property type="match status" value="1"/>
</dbReference>
<dbReference type="InterPro" id="IPR000160">
    <property type="entry name" value="GGDEF_dom"/>
</dbReference>
<organism evidence="3 4">
    <name type="scientific">Natronospirillum operosum</name>
    <dbReference type="NCBI Taxonomy" id="2759953"/>
    <lineage>
        <taxon>Bacteria</taxon>
        <taxon>Pseudomonadati</taxon>
        <taxon>Pseudomonadota</taxon>
        <taxon>Gammaproteobacteria</taxon>
        <taxon>Oceanospirillales</taxon>
        <taxon>Natronospirillaceae</taxon>
        <taxon>Natronospirillum</taxon>
    </lineage>
</organism>
<dbReference type="Pfam" id="PF00990">
    <property type="entry name" value="GGDEF"/>
    <property type="match status" value="1"/>
</dbReference>
<dbReference type="FunFam" id="3.30.70.270:FF:000001">
    <property type="entry name" value="Diguanylate cyclase domain protein"/>
    <property type="match status" value="1"/>
</dbReference>
<dbReference type="InterPro" id="IPR003018">
    <property type="entry name" value="GAF"/>
</dbReference>
<comment type="caution">
    <text evidence="3">The sequence shown here is derived from an EMBL/GenBank/DDBJ whole genome shotgun (WGS) entry which is preliminary data.</text>
</comment>
<proteinExistence type="predicted"/>
<comment type="cofactor">
    <cofactor evidence="1">
        <name>Mg(2+)</name>
        <dbReference type="ChEBI" id="CHEBI:18420"/>
    </cofactor>
</comment>
<evidence type="ECO:0000313" key="3">
    <source>
        <dbReference type="EMBL" id="TGG93549.1"/>
    </source>
</evidence>
<dbReference type="Proteomes" id="UP000297475">
    <property type="component" value="Unassembled WGS sequence"/>
</dbReference>
<dbReference type="PROSITE" id="PS50887">
    <property type="entry name" value="GGDEF"/>
    <property type="match status" value="1"/>
</dbReference>
<name>A0A4Z0W964_9GAMM</name>
<gene>
    <name evidence="3" type="ORF">E4656_10930</name>
</gene>
<keyword evidence="4" id="KW-1185">Reference proteome</keyword>
<dbReference type="Gene3D" id="3.30.450.40">
    <property type="match status" value="1"/>
</dbReference>
<dbReference type="SMART" id="SM00267">
    <property type="entry name" value="GGDEF"/>
    <property type="match status" value="1"/>
</dbReference>
<dbReference type="CDD" id="cd01949">
    <property type="entry name" value="GGDEF"/>
    <property type="match status" value="1"/>
</dbReference>
<accession>A0A4Z0W964</accession>
<dbReference type="InterPro" id="IPR029016">
    <property type="entry name" value="GAF-like_dom_sf"/>
</dbReference>
<dbReference type="Pfam" id="PF01590">
    <property type="entry name" value="GAF"/>
    <property type="match status" value="1"/>
</dbReference>
<sequence length="402" mass="44265">MNQDSSGPAEPSQATASGAAYRDLIIRTAMSFIDLPLERMDAGIQQALADIGGFFGADRAYVFQYDFDTHLARNTHEWCAAGITPHIEGLQALDVSHLDDWVRPHRNGQPLVVPEVDALEDSSLRDVLVPQGICSLLTAPLMDGENCTGFVGLDAVRGPLTYGHDETEMLRLFALLLVNLDRRKRAAAELAASAYEKQLAYQALERKTEELARTNAQLERLAHYDNVTQLPNRNLLSDRLIVSMRQADRRRNGLAIVYLDLDGFKAINDSHGHDVGDLMLAQLARQMSGVLRDGDTLGRLGGDEFVAVLIDLSDEQLLQPLMLRLLNAASRPIELNGLTLQVSASAGVALYPQDKSLDADQLLRQADHAMYQAKLAGRNQYCLFDSTRDQAVQGRAGYSEPQ</sequence>
<dbReference type="GO" id="GO:0003824">
    <property type="term" value="F:catalytic activity"/>
    <property type="evidence" value="ECO:0007669"/>
    <property type="project" value="UniProtKB-ARBA"/>
</dbReference>
<dbReference type="SUPFAM" id="SSF55781">
    <property type="entry name" value="GAF domain-like"/>
    <property type="match status" value="1"/>
</dbReference>
<dbReference type="Gene3D" id="3.30.70.270">
    <property type="match status" value="1"/>
</dbReference>
<dbReference type="SUPFAM" id="SSF55073">
    <property type="entry name" value="Nucleotide cyclase"/>
    <property type="match status" value="1"/>
</dbReference>
<evidence type="ECO:0000259" key="2">
    <source>
        <dbReference type="PROSITE" id="PS50887"/>
    </source>
</evidence>
<feature type="domain" description="GGDEF" evidence="2">
    <location>
        <begin position="252"/>
        <end position="386"/>
    </location>
</feature>
<dbReference type="PANTHER" id="PTHR46663:SF3">
    <property type="entry name" value="SLL0267 PROTEIN"/>
    <property type="match status" value="1"/>
</dbReference>
<dbReference type="InterPro" id="IPR029787">
    <property type="entry name" value="Nucleotide_cyclase"/>
</dbReference>
<dbReference type="NCBIfam" id="TIGR00254">
    <property type="entry name" value="GGDEF"/>
    <property type="match status" value="1"/>
</dbReference>
<dbReference type="OrthoDB" id="9762141at2"/>
<evidence type="ECO:0000256" key="1">
    <source>
        <dbReference type="ARBA" id="ARBA00001946"/>
    </source>
</evidence>
<dbReference type="SMART" id="SM00065">
    <property type="entry name" value="GAF"/>
    <property type="match status" value="1"/>
</dbReference>
<dbReference type="AlphaFoldDB" id="A0A4Z0W964"/>
<reference evidence="3 4" key="1">
    <citation type="submission" date="2019-04" db="EMBL/GenBank/DDBJ databases">
        <title>Natronospirillum operosus gen. nov., sp. nov., a haloalkaliphilic satellite isolated from decaying biomass of laboratory culture of cyanobacterium Geitlerinema sp. and proposal of Natronospirillaceae fam. nov. and Saccharospirillaceae fam. nov.</title>
        <authorList>
            <person name="Kevbrin V."/>
            <person name="Boltyanskaya Y."/>
            <person name="Koziaeva V."/>
            <person name="Grouzdev D.S."/>
            <person name="Park M."/>
            <person name="Cho J."/>
        </authorList>
    </citation>
    <scope>NUCLEOTIDE SEQUENCE [LARGE SCALE GENOMIC DNA]</scope>
    <source>
        <strain evidence="3 4">G-116</strain>
    </source>
</reference>
<protein>
    <submittedName>
        <fullName evidence="3">Diguanylate cyclase</fullName>
    </submittedName>
</protein>
<dbReference type="InterPro" id="IPR052163">
    <property type="entry name" value="DGC-Regulatory_Protein"/>
</dbReference>
<dbReference type="RefSeq" id="WP_135483258.1">
    <property type="nucleotide sequence ID" value="NZ_SRMF01000003.1"/>
</dbReference>
<evidence type="ECO:0000313" key="4">
    <source>
        <dbReference type="Proteomes" id="UP000297475"/>
    </source>
</evidence>